<name>A0A5J5GPQ1_9RHOB</name>
<dbReference type="PANTHER" id="PTHR33841:SF5">
    <property type="entry name" value="DNA METHYLASE (MODIFICATION METHYLASE) (METHYLTRANSFERASE)-RELATED"/>
    <property type="match status" value="1"/>
</dbReference>
<dbReference type="PRINTS" id="PR00507">
    <property type="entry name" value="N12N6MTFRASE"/>
</dbReference>
<dbReference type="InterPro" id="IPR002052">
    <property type="entry name" value="DNA_methylase_N6_adenine_CS"/>
</dbReference>
<keyword evidence="10" id="KW-1185">Reference proteome</keyword>
<keyword evidence="4" id="KW-0808">Transferase</keyword>
<dbReference type="InterPro" id="IPR029063">
    <property type="entry name" value="SAM-dependent_MTases_sf"/>
</dbReference>
<keyword evidence="3 9" id="KW-0489">Methyltransferase</keyword>
<dbReference type="GO" id="GO:0009007">
    <property type="term" value="F:site-specific DNA-methyltransferase (adenine-specific) activity"/>
    <property type="evidence" value="ECO:0007669"/>
    <property type="project" value="UniProtKB-EC"/>
</dbReference>
<evidence type="ECO:0000256" key="4">
    <source>
        <dbReference type="ARBA" id="ARBA00022679"/>
    </source>
</evidence>
<gene>
    <name evidence="9" type="ORF">F3S47_03680</name>
</gene>
<dbReference type="PANTHER" id="PTHR33841">
    <property type="entry name" value="DNA METHYLTRANSFERASE YEEA-RELATED"/>
    <property type="match status" value="1"/>
</dbReference>
<evidence type="ECO:0000259" key="8">
    <source>
        <dbReference type="Pfam" id="PF22837"/>
    </source>
</evidence>
<evidence type="ECO:0000256" key="5">
    <source>
        <dbReference type="ARBA" id="ARBA00022691"/>
    </source>
</evidence>
<evidence type="ECO:0000256" key="6">
    <source>
        <dbReference type="ARBA" id="ARBA00047942"/>
    </source>
</evidence>
<protein>
    <recommendedName>
        <fullName evidence="2">site-specific DNA-methyltransferase (adenine-specific)</fullName>
        <ecNumber evidence="2">2.1.1.72</ecNumber>
    </recommendedName>
</protein>
<evidence type="ECO:0000259" key="7">
    <source>
        <dbReference type="Pfam" id="PF07669"/>
    </source>
</evidence>
<dbReference type="InterPro" id="IPR050953">
    <property type="entry name" value="N4_N6_ade-DNA_methylase"/>
</dbReference>
<dbReference type="SUPFAM" id="SSF53335">
    <property type="entry name" value="S-adenosyl-L-methionine-dependent methyltransferases"/>
    <property type="match status" value="1"/>
</dbReference>
<dbReference type="InterPro" id="IPR054520">
    <property type="entry name" value="M_Eco57I_C"/>
</dbReference>
<proteinExistence type="inferred from homology"/>
<evidence type="ECO:0000256" key="2">
    <source>
        <dbReference type="ARBA" id="ARBA00011900"/>
    </source>
</evidence>
<dbReference type="Proteomes" id="UP000326554">
    <property type="component" value="Unassembled WGS sequence"/>
</dbReference>
<sequence>MNQDSPLIADPFYDPKRLGAFYTPTTIADMLAEWAVRSGYERVLEPSAGEGALVKAASNRSAQMHGTPRVTILACDINRSVIPTIASHLPENSEAIEKDFLDLEPTSTGLFDAVIANPPFTRNHAISGEIRVEIRRRFQVSGAAGLWVYFILHSFKFLKVGGKIAAVIPAAALFSNYGREALERVSEQFSTVELREFNKNPAWVNNADERGLLLLAGGFRQGSCATPQRTKWTTTGAVAEVDPASDAEFQFLLRCSHRLEKIAKISIGAVTGHNLVFLLDEETRRRHGIPPSEVRPIVSRARHVPALTVGAASLRRLAAAGERTLLLSPQSIDERGSGSRKQLARINAQRRRTTRWFQKRNPWWRVSVPECQAIFTYMNDKGPRLVLQNDDIGCTNTLHCVTFIAGFSRREQEAASLSLLSTFGQLAGEILGRRYGGGVLKFELKDARGLPILPAPSDVGTAFSEADVALQNGNHSLATEIADRAIVAPILGPGWLKAVARMRVELADRRKTRRGC</sequence>
<evidence type="ECO:0000256" key="1">
    <source>
        <dbReference type="ARBA" id="ARBA00006594"/>
    </source>
</evidence>
<dbReference type="GO" id="GO:0006304">
    <property type="term" value="P:DNA modification"/>
    <property type="evidence" value="ECO:0007669"/>
    <property type="project" value="InterPro"/>
</dbReference>
<dbReference type="AlphaFoldDB" id="A0A5J5GPQ1"/>
<dbReference type="PROSITE" id="PS00092">
    <property type="entry name" value="N6_MTASE"/>
    <property type="match status" value="1"/>
</dbReference>
<comment type="caution">
    <text evidence="9">The sequence shown here is derived from an EMBL/GenBank/DDBJ whole genome shotgun (WGS) entry which is preliminary data.</text>
</comment>
<reference evidence="9 10" key="1">
    <citation type="submission" date="2019-09" db="EMBL/GenBank/DDBJ databases">
        <authorList>
            <person name="Park J.-S."/>
            <person name="Choi H.-J."/>
        </authorList>
    </citation>
    <scope>NUCLEOTIDE SEQUENCE [LARGE SCALE GENOMIC DNA]</scope>
    <source>
        <strain evidence="9 10">176SS1-4</strain>
    </source>
</reference>
<comment type="similarity">
    <text evidence="1">Belongs to the N(4)/N(6)-methyltransferase family.</text>
</comment>
<dbReference type="EC" id="2.1.1.72" evidence="2"/>
<dbReference type="Pfam" id="PF07669">
    <property type="entry name" value="Eco57I"/>
    <property type="match status" value="1"/>
</dbReference>
<dbReference type="Gene3D" id="3.40.50.150">
    <property type="entry name" value="Vaccinia Virus protein VP39"/>
    <property type="match status" value="1"/>
</dbReference>
<dbReference type="Pfam" id="PF22837">
    <property type="entry name" value="M_Eco57I_C"/>
    <property type="match status" value="1"/>
</dbReference>
<dbReference type="InterPro" id="IPR011639">
    <property type="entry name" value="MethylTrfase_TaqI-like_dom"/>
</dbReference>
<evidence type="ECO:0000313" key="9">
    <source>
        <dbReference type="EMBL" id="KAA9010356.1"/>
    </source>
</evidence>
<feature type="domain" description="Type II methyltransferase M.Eco57I C-terminal" evidence="8">
    <location>
        <begin position="257"/>
        <end position="486"/>
    </location>
</feature>
<dbReference type="GO" id="GO:0032259">
    <property type="term" value="P:methylation"/>
    <property type="evidence" value="ECO:0007669"/>
    <property type="project" value="UniProtKB-KW"/>
</dbReference>
<dbReference type="EMBL" id="VYQE01000001">
    <property type="protein sequence ID" value="KAA9010356.1"/>
    <property type="molecule type" value="Genomic_DNA"/>
</dbReference>
<accession>A0A5J5GPQ1</accession>
<comment type="catalytic activity">
    <reaction evidence="6">
        <text>a 2'-deoxyadenosine in DNA + S-adenosyl-L-methionine = an N(6)-methyl-2'-deoxyadenosine in DNA + S-adenosyl-L-homocysteine + H(+)</text>
        <dbReference type="Rhea" id="RHEA:15197"/>
        <dbReference type="Rhea" id="RHEA-COMP:12418"/>
        <dbReference type="Rhea" id="RHEA-COMP:12419"/>
        <dbReference type="ChEBI" id="CHEBI:15378"/>
        <dbReference type="ChEBI" id="CHEBI:57856"/>
        <dbReference type="ChEBI" id="CHEBI:59789"/>
        <dbReference type="ChEBI" id="CHEBI:90615"/>
        <dbReference type="ChEBI" id="CHEBI:90616"/>
        <dbReference type="EC" id="2.1.1.72"/>
    </reaction>
</comment>
<evidence type="ECO:0000256" key="3">
    <source>
        <dbReference type="ARBA" id="ARBA00022603"/>
    </source>
</evidence>
<dbReference type="GO" id="GO:0003676">
    <property type="term" value="F:nucleic acid binding"/>
    <property type="evidence" value="ECO:0007669"/>
    <property type="project" value="InterPro"/>
</dbReference>
<feature type="domain" description="Type II methyltransferase M.TaqI-like" evidence="7">
    <location>
        <begin position="91"/>
        <end position="198"/>
    </location>
</feature>
<organism evidence="9 10">
    <name type="scientific">Histidinibacterium aquaticum</name>
    <dbReference type="NCBI Taxonomy" id="2613962"/>
    <lineage>
        <taxon>Bacteria</taxon>
        <taxon>Pseudomonadati</taxon>
        <taxon>Pseudomonadota</taxon>
        <taxon>Alphaproteobacteria</taxon>
        <taxon>Rhodobacterales</taxon>
        <taxon>Paracoccaceae</taxon>
        <taxon>Histidinibacterium</taxon>
    </lineage>
</organism>
<keyword evidence="5" id="KW-0949">S-adenosyl-L-methionine</keyword>
<dbReference type="RefSeq" id="WP_150443842.1">
    <property type="nucleotide sequence ID" value="NZ_VYQE01000001.1"/>
</dbReference>
<evidence type="ECO:0000313" key="10">
    <source>
        <dbReference type="Proteomes" id="UP000326554"/>
    </source>
</evidence>